<evidence type="ECO:0000259" key="2">
    <source>
        <dbReference type="Pfam" id="PF19353"/>
    </source>
</evidence>
<feature type="domain" description="DUF5930" evidence="2">
    <location>
        <begin position="11"/>
        <end position="293"/>
    </location>
</feature>
<dbReference type="eggNOG" id="COG0739">
    <property type="taxonomic scope" value="Bacteria"/>
</dbReference>
<protein>
    <submittedName>
        <fullName evidence="3">Peptidase M23B</fullName>
    </submittedName>
</protein>
<dbReference type="STRING" id="1150469.RSPPHO_02921"/>
<accession>H6SPM2</accession>
<dbReference type="Pfam" id="PF19353">
    <property type="entry name" value="DUF5930"/>
    <property type="match status" value="1"/>
</dbReference>
<proteinExistence type="predicted"/>
<sequence>MSEFDPQERALSAWRRRVRRWVPERHFLVRSIHGTRGITLTSAHQIGMGLAGLAVFGVLTSSAIALVRMDAVLGAREARIADANQAYKDLLAEVSVYKGNVADITRALEANRAQFRTLVEAASPAAPAHLAAGTGRDSEAGLDEEQRRFDREQQTLVARLATLDQGLQDLSQARLLLSEFDGLEVELRKVVLQRDLAQTETRELHGRIASLEDHVRAMEGVQQGLVEQFADVAEGRIGEIRTTLEKTGLKVDPLMSQARGSGAGSGGQGGPFLPVAPGAASAAEARLSDHLDQWARLRAVVLSLPLTRPFAPRL</sequence>
<dbReference type="HOGENOM" id="CLU_885301_0_0_5"/>
<evidence type="ECO:0000313" key="4">
    <source>
        <dbReference type="Proteomes" id="UP000033220"/>
    </source>
</evidence>
<dbReference type="KEGG" id="rpm:RSPPHO_02921"/>
<evidence type="ECO:0000256" key="1">
    <source>
        <dbReference type="SAM" id="MobiDB-lite"/>
    </source>
</evidence>
<organism evidence="3 4">
    <name type="scientific">Pararhodospirillum photometricum DSM 122</name>
    <dbReference type="NCBI Taxonomy" id="1150469"/>
    <lineage>
        <taxon>Bacteria</taxon>
        <taxon>Pseudomonadati</taxon>
        <taxon>Pseudomonadota</taxon>
        <taxon>Alphaproteobacteria</taxon>
        <taxon>Rhodospirillales</taxon>
        <taxon>Rhodospirillaceae</taxon>
        <taxon>Pararhodospirillum</taxon>
    </lineage>
</organism>
<keyword evidence="4" id="KW-1185">Reference proteome</keyword>
<feature type="compositionally biased region" description="Basic and acidic residues" evidence="1">
    <location>
        <begin position="136"/>
        <end position="147"/>
    </location>
</feature>
<dbReference type="Proteomes" id="UP000033220">
    <property type="component" value="Chromosome DSM 122"/>
</dbReference>
<dbReference type="InterPro" id="IPR045974">
    <property type="entry name" value="DUF5930"/>
</dbReference>
<evidence type="ECO:0000313" key="3">
    <source>
        <dbReference type="EMBL" id="CCG09547.1"/>
    </source>
</evidence>
<name>H6SPM2_PARPM</name>
<dbReference type="AlphaFoldDB" id="H6SPM2"/>
<gene>
    <name evidence="3" type="ORF">RSPPHO_02921</name>
</gene>
<dbReference type="PATRIC" id="fig|1150469.3.peg.3296"/>
<dbReference type="EMBL" id="HE663493">
    <property type="protein sequence ID" value="CCG09547.1"/>
    <property type="molecule type" value="Genomic_DNA"/>
</dbReference>
<dbReference type="RefSeq" id="WP_014416176.1">
    <property type="nucleotide sequence ID" value="NC_017059.1"/>
</dbReference>
<feature type="region of interest" description="Disordered" evidence="1">
    <location>
        <begin position="126"/>
        <end position="147"/>
    </location>
</feature>
<reference evidence="3 4" key="1">
    <citation type="submission" date="2012-02" db="EMBL/GenBank/DDBJ databases">
        <title>Shotgun genome sequence of Phaeospirillum photometricum DSM 122.</title>
        <authorList>
            <person name="Duquesne K."/>
            <person name="Sturgis J."/>
        </authorList>
    </citation>
    <scope>NUCLEOTIDE SEQUENCE [LARGE SCALE GENOMIC DNA]</scope>
    <source>
        <strain evidence="4">DSM122</strain>
    </source>
</reference>